<dbReference type="SMART" id="SM00388">
    <property type="entry name" value="HisKA"/>
    <property type="match status" value="1"/>
</dbReference>
<feature type="domain" description="Response regulatory" evidence="10">
    <location>
        <begin position="921"/>
        <end position="1034"/>
    </location>
</feature>
<evidence type="ECO:0000256" key="5">
    <source>
        <dbReference type="ARBA" id="ARBA00022777"/>
    </source>
</evidence>
<keyword evidence="8" id="KW-0732">Signal</keyword>
<dbReference type="PANTHER" id="PTHR43047">
    <property type="entry name" value="TWO-COMPONENT HISTIDINE PROTEIN KINASE"/>
    <property type="match status" value="1"/>
</dbReference>
<keyword evidence="5" id="KW-0418">Kinase</keyword>
<dbReference type="Gene3D" id="3.30.450.20">
    <property type="entry name" value="PAS domain"/>
    <property type="match status" value="2"/>
</dbReference>
<dbReference type="InterPro" id="IPR036097">
    <property type="entry name" value="HisK_dim/P_sf"/>
</dbReference>
<gene>
    <name evidence="12" type="ORF">H8S65_16915</name>
</gene>
<dbReference type="InterPro" id="IPR004358">
    <property type="entry name" value="Sig_transdc_His_kin-like_C"/>
</dbReference>
<keyword evidence="7" id="KW-0472">Membrane</keyword>
<evidence type="ECO:0000256" key="6">
    <source>
        <dbReference type="PROSITE-ProRule" id="PRU00169"/>
    </source>
</evidence>
<dbReference type="EC" id="2.7.13.3" evidence="2"/>
<dbReference type="Pfam" id="PF00072">
    <property type="entry name" value="Response_reg"/>
    <property type="match status" value="1"/>
</dbReference>
<feature type="chain" id="PRO_5046934135" description="histidine kinase" evidence="8">
    <location>
        <begin position="22"/>
        <end position="1041"/>
    </location>
</feature>
<dbReference type="SMART" id="SM00387">
    <property type="entry name" value="HATPase_c"/>
    <property type="match status" value="1"/>
</dbReference>
<dbReference type="SUPFAM" id="SSF52172">
    <property type="entry name" value="CheY-like"/>
    <property type="match status" value="1"/>
</dbReference>
<organism evidence="12 13">
    <name type="scientific">Parabacteroides hominis</name>
    <dbReference type="NCBI Taxonomy" id="2763057"/>
    <lineage>
        <taxon>Bacteria</taxon>
        <taxon>Pseudomonadati</taxon>
        <taxon>Bacteroidota</taxon>
        <taxon>Bacteroidia</taxon>
        <taxon>Bacteroidales</taxon>
        <taxon>Tannerellaceae</taxon>
        <taxon>Parabacteroides</taxon>
    </lineage>
</organism>
<protein>
    <recommendedName>
        <fullName evidence="2">histidine kinase</fullName>
        <ecNumber evidence="2">2.7.13.3</ecNumber>
    </recommendedName>
</protein>
<dbReference type="InterPro" id="IPR036890">
    <property type="entry name" value="HATPase_C_sf"/>
</dbReference>
<dbReference type="PROSITE" id="PS50109">
    <property type="entry name" value="HIS_KIN"/>
    <property type="match status" value="1"/>
</dbReference>
<evidence type="ECO:0000313" key="13">
    <source>
        <dbReference type="Proteomes" id="UP000651475"/>
    </source>
</evidence>
<dbReference type="SMART" id="SM00448">
    <property type="entry name" value="REC"/>
    <property type="match status" value="1"/>
</dbReference>
<accession>A0ABR7DSM0</accession>
<dbReference type="Gene3D" id="3.40.50.2300">
    <property type="match status" value="3"/>
</dbReference>
<evidence type="ECO:0000259" key="10">
    <source>
        <dbReference type="PROSITE" id="PS50110"/>
    </source>
</evidence>
<dbReference type="InterPro" id="IPR000014">
    <property type="entry name" value="PAS"/>
</dbReference>
<dbReference type="RefSeq" id="WP_186931037.1">
    <property type="nucleotide sequence ID" value="NZ_JACOOJ010000037.1"/>
</dbReference>
<evidence type="ECO:0000256" key="8">
    <source>
        <dbReference type="SAM" id="SignalP"/>
    </source>
</evidence>
<dbReference type="Pfam" id="PF08447">
    <property type="entry name" value="PAS_3"/>
    <property type="match status" value="1"/>
</dbReference>
<dbReference type="InterPro" id="IPR000700">
    <property type="entry name" value="PAS-assoc_C"/>
</dbReference>
<dbReference type="InterPro" id="IPR035965">
    <property type="entry name" value="PAS-like_dom_sf"/>
</dbReference>
<dbReference type="InterPro" id="IPR013655">
    <property type="entry name" value="PAS_fold_3"/>
</dbReference>
<dbReference type="InterPro" id="IPR001789">
    <property type="entry name" value="Sig_transdc_resp-reg_receiver"/>
</dbReference>
<dbReference type="PRINTS" id="PR00344">
    <property type="entry name" value="BCTRLSENSOR"/>
</dbReference>
<dbReference type="PROSITE" id="PS50113">
    <property type="entry name" value="PAC"/>
    <property type="match status" value="1"/>
</dbReference>
<feature type="domain" description="Histidine kinase" evidence="9">
    <location>
        <begin position="688"/>
        <end position="899"/>
    </location>
</feature>
<dbReference type="InterPro" id="IPR003594">
    <property type="entry name" value="HATPase_dom"/>
</dbReference>
<reference evidence="12 13" key="1">
    <citation type="submission" date="2020-08" db="EMBL/GenBank/DDBJ databases">
        <title>Genome public.</title>
        <authorList>
            <person name="Liu C."/>
            <person name="Sun Q."/>
        </authorList>
    </citation>
    <scope>NUCLEOTIDE SEQUENCE [LARGE SCALE GENOMIC DNA]</scope>
    <source>
        <strain evidence="12 13">NSJ-79</strain>
    </source>
</reference>
<dbReference type="CDD" id="cd00082">
    <property type="entry name" value="HisKA"/>
    <property type="match status" value="1"/>
</dbReference>
<dbReference type="Pfam" id="PF02518">
    <property type="entry name" value="HATPase_c"/>
    <property type="match status" value="1"/>
</dbReference>
<name>A0ABR7DSM0_9BACT</name>
<dbReference type="PROSITE" id="PS50110">
    <property type="entry name" value="RESPONSE_REGULATORY"/>
    <property type="match status" value="1"/>
</dbReference>
<dbReference type="Gene3D" id="1.10.287.130">
    <property type="match status" value="1"/>
</dbReference>
<comment type="catalytic activity">
    <reaction evidence="1">
        <text>ATP + protein L-histidine = ADP + protein N-phospho-L-histidine.</text>
        <dbReference type="EC" id="2.7.13.3"/>
    </reaction>
</comment>
<keyword evidence="13" id="KW-1185">Reference proteome</keyword>
<feature type="signal peptide" evidence="8">
    <location>
        <begin position="1"/>
        <end position="21"/>
    </location>
</feature>
<proteinExistence type="predicted"/>
<keyword evidence="7" id="KW-0812">Transmembrane</keyword>
<dbReference type="InterPro" id="IPR005467">
    <property type="entry name" value="His_kinase_dom"/>
</dbReference>
<dbReference type="CDD" id="cd17546">
    <property type="entry name" value="REC_hyHK_CKI1_RcsC-like"/>
    <property type="match status" value="1"/>
</dbReference>
<dbReference type="EMBL" id="JACOOJ010000037">
    <property type="protein sequence ID" value="MBC5634427.1"/>
    <property type="molecule type" value="Genomic_DNA"/>
</dbReference>
<evidence type="ECO:0000256" key="3">
    <source>
        <dbReference type="ARBA" id="ARBA00022553"/>
    </source>
</evidence>
<sequence>MKNLLGLILVFCTLGTLSVEATNEERVKSKNKVILLVNTYHEAAPWSNSIIMPVLKEVSMIPGVDAYVEHMTMLMMTDESSLDLYVGNLFKKYSGDLKPDYFIAVGNAAFSFRERIKEEWGDIPIIVCGENLRMLPDTAYFSRKNNISTLPYKPISEMKEDYNVTVLRAPVYVENTVDMMAQVIPGMHKLLFCADSLYSNRIVEANLLKHLQEKYPGMEYERVTAGQIETKDLFDKLYNIDNKTGVLFSTWFYLTTNMYGREVLKISDYRLISYLNVPLFSLYESYIEEGDMVGGYYYDADAYIKRLLSVLHQVTKGKAPRDIPVYDPDSHVVLDYAAMKRKNLSVDNAPIGTVFINRPPTFWEKYRVALMIFASIFISAIWVMLLIMRIRILTKTRDADEREREQYKKYMNLINSMPILYSREKVTVDENGKFVTSVCEDVNKAFEKIFWKREELIGRSATEFFKEAREELIYFMQIVVTEHRSVSFSYYFKDKDIIFDILVTNTSQPGVLDIFAVNTTELHRTQRLLDDTNHKLSMALEVANVVPWKWNLVDKTILCDVNRPLELTKSSLEAVDEDQLTVPESEYFAKIHKDDRERVSQAYRNLIEGKTEKVKEEYRVVSRGRSGYRIDWIEAQAVVDCRDKDGKPLTLIGSSLNITERKNMEKDLVSAKDRAEESNRLKSAFLANMSHEIRTPLNAIVGFSGILASTQEENEKQEYVSIIENNNNLLLQLISDILDLSKIEAGTLEFVYTDIDLNDTMSALENSMRLRLHTDQVELCFVPGMKDCYVNTEKNRVSQLIINLLTNAIKFTKEGRITFGYELRGDQLYFYVADTGCGIREDKIDKVFERFVKLDNFAQGTGLGLSICQTIVQTMGGEIGVDSKEGVGSTFWFTIPYVPAKAQLKAESLHPQITVKKDRLTILIAEDNDSNYRLFNSVLRNDYNLLHAWNGKEAVEMYAEHRPHIILMDINMPVMDGYEAAAEIRKHSTEVPIIAVTAFAYASDEQRVLENGFDGYMAKPINSSKLKKEVSDLLSRRFTLL</sequence>
<feature type="domain" description="PAC" evidence="11">
    <location>
        <begin position="614"/>
        <end position="670"/>
    </location>
</feature>
<evidence type="ECO:0000259" key="9">
    <source>
        <dbReference type="PROSITE" id="PS50109"/>
    </source>
</evidence>
<dbReference type="CDD" id="cd00130">
    <property type="entry name" value="PAS"/>
    <property type="match status" value="1"/>
</dbReference>
<dbReference type="CDD" id="cd16922">
    <property type="entry name" value="HATPase_EvgS-ArcB-TorS-like"/>
    <property type="match status" value="1"/>
</dbReference>
<feature type="modified residue" description="4-aspartylphosphate" evidence="6">
    <location>
        <position position="969"/>
    </location>
</feature>
<keyword evidence="4" id="KW-0808">Transferase</keyword>
<evidence type="ECO:0000313" key="12">
    <source>
        <dbReference type="EMBL" id="MBC5634427.1"/>
    </source>
</evidence>
<dbReference type="Gene3D" id="3.30.565.10">
    <property type="entry name" value="Histidine kinase-like ATPase, C-terminal domain"/>
    <property type="match status" value="1"/>
</dbReference>
<dbReference type="Proteomes" id="UP000651475">
    <property type="component" value="Unassembled WGS sequence"/>
</dbReference>
<evidence type="ECO:0000256" key="1">
    <source>
        <dbReference type="ARBA" id="ARBA00000085"/>
    </source>
</evidence>
<evidence type="ECO:0000256" key="2">
    <source>
        <dbReference type="ARBA" id="ARBA00012438"/>
    </source>
</evidence>
<dbReference type="SUPFAM" id="SSF47384">
    <property type="entry name" value="Homodimeric domain of signal transducing histidine kinase"/>
    <property type="match status" value="1"/>
</dbReference>
<keyword evidence="7" id="KW-1133">Transmembrane helix</keyword>
<feature type="transmembrane region" description="Helical" evidence="7">
    <location>
        <begin position="366"/>
        <end position="387"/>
    </location>
</feature>
<dbReference type="SUPFAM" id="SSF55874">
    <property type="entry name" value="ATPase domain of HSP90 chaperone/DNA topoisomerase II/histidine kinase"/>
    <property type="match status" value="1"/>
</dbReference>
<dbReference type="InterPro" id="IPR003661">
    <property type="entry name" value="HisK_dim/P_dom"/>
</dbReference>
<evidence type="ECO:0000256" key="4">
    <source>
        <dbReference type="ARBA" id="ARBA00022679"/>
    </source>
</evidence>
<dbReference type="SUPFAM" id="SSF55785">
    <property type="entry name" value="PYP-like sensor domain (PAS domain)"/>
    <property type="match status" value="2"/>
</dbReference>
<evidence type="ECO:0000259" key="11">
    <source>
        <dbReference type="PROSITE" id="PS50113"/>
    </source>
</evidence>
<comment type="caution">
    <text evidence="12">The sequence shown here is derived from an EMBL/GenBank/DDBJ whole genome shotgun (WGS) entry which is preliminary data.</text>
</comment>
<keyword evidence="3 6" id="KW-0597">Phosphoprotein</keyword>
<dbReference type="Pfam" id="PF00512">
    <property type="entry name" value="HisKA"/>
    <property type="match status" value="1"/>
</dbReference>
<dbReference type="InterPro" id="IPR011006">
    <property type="entry name" value="CheY-like_superfamily"/>
</dbReference>
<evidence type="ECO:0000256" key="7">
    <source>
        <dbReference type="SAM" id="Phobius"/>
    </source>
</evidence>